<evidence type="ECO:0000256" key="1">
    <source>
        <dbReference type="ARBA" id="ARBA00004572"/>
    </source>
</evidence>
<dbReference type="InterPro" id="IPR003593">
    <property type="entry name" value="AAA+_ATPase"/>
</dbReference>
<keyword evidence="3" id="KW-0472">Membrane</keyword>
<dbReference type="Pfam" id="PF00004">
    <property type="entry name" value="AAA"/>
    <property type="match status" value="1"/>
</dbReference>
<evidence type="ECO:0000256" key="4">
    <source>
        <dbReference type="ARBA" id="ARBA00022840"/>
    </source>
</evidence>
<dbReference type="GO" id="GO:0005524">
    <property type="term" value="F:ATP binding"/>
    <property type="evidence" value="ECO:0007669"/>
    <property type="project" value="UniProtKB-KW"/>
</dbReference>
<evidence type="ECO:0000256" key="5">
    <source>
        <dbReference type="SAM" id="MobiDB-lite"/>
    </source>
</evidence>
<gene>
    <name evidence="7" type="ORF">CNYM01_09747</name>
</gene>
<dbReference type="OrthoDB" id="39734at2759"/>
<evidence type="ECO:0000259" key="6">
    <source>
        <dbReference type="SMART" id="SM00382"/>
    </source>
</evidence>
<dbReference type="Pfam" id="PF17862">
    <property type="entry name" value="AAA_lid_3"/>
    <property type="match status" value="1"/>
</dbReference>
<evidence type="ECO:0000313" key="8">
    <source>
        <dbReference type="Proteomes" id="UP000070054"/>
    </source>
</evidence>
<dbReference type="InterPro" id="IPR051701">
    <property type="entry name" value="Mito_OM_Translocase_MSP1"/>
</dbReference>
<name>A0A135URJ0_9PEZI</name>
<comment type="caution">
    <text evidence="7">The sequence shown here is derived from an EMBL/GenBank/DDBJ whole genome shotgun (WGS) entry which is preliminary data.</text>
</comment>
<dbReference type="InterPro" id="IPR003959">
    <property type="entry name" value="ATPase_AAA_core"/>
</dbReference>
<dbReference type="SMART" id="SM00382">
    <property type="entry name" value="AAA"/>
    <property type="match status" value="1"/>
</dbReference>
<organism evidence="7 8">
    <name type="scientific">Colletotrichum nymphaeae SA-01</name>
    <dbReference type="NCBI Taxonomy" id="1460502"/>
    <lineage>
        <taxon>Eukaryota</taxon>
        <taxon>Fungi</taxon>
        <taxon>Dikarya</taxon>
        <taxon>Ascomycota</taxon>
        <taxon>Pezizomycotina</taxon>
        <taxon>Sordariomycetes</taxon>
        <taxon>Hypocreomycetidae</taxon>
        <taxon>Glomerellales</taxon>
        <taxon>Glomerellaceae</taxon>
        <taxon>Colletotrichum</taxon>
        <taxon>Colletotrichum acutatum species complex</taxon>
    </lineage>
</organism>
<comment type="subcellular location">
    <subcellularLocation>
        <location evidence="1">Mitochondrion outer membrane</location>
        <topology evidence="1">Single-pass membrane protein</topology>
    </subcellularLocation>
</comment>
<dbReference type="SUPFAM" id="SSF52540">
    <property type="entry name" value="P-loop containing nucleoside triphosphate hydrolases"/>
    <property type="match status" value="1"/>
</dbReference>
<proteinExistence type="predicted"/>
<dbReference type="InterPro" id="IPR027417">
    <property type="entry name" value="P-loop_NTPase"/>
</dbReference>
<accession>A0A135URJ0</accession>
<dbReference type="Proteomes" id="UP000070054">
    <property type="component" value="Unassembled WGS sequence"/>
</dbReference>
<dbReference type="Gene3D" id="3.40.50.300">
    <property type="entry name" value="P-loop containing nucleotide triphosphate hydrolases"/>
    <property type="match status" value="1"/>
</dbReference>
<keyword evidence="8" id="KW-1185">Reference proteome</keyword>
<dbReference type="GO" id="GO:0005741">
    <property type="term" value="C:mitochondrial outer membrane"/>
    <property type="evidence" value="ECO:0007669"/>
    <property type="project" value="UniProtKB-SubCell"/>
</dbReference>
<sequence>MTCDSASKCDTSLYFRVLGIPNQVTDESISPVPVLGERTPSQSPTVTPGIKEEPNLRNQQPNPHPDDELDGNRAPARVKGERSSGEDDCLQSSHEISTESSDSTSCNFPTHRRTRETLSLGRSKSGKAIGSTSDSEDDEAGSCNDELDVAYDSDLHPELCSTDQDTHARKMRKWKNQAKGRFEKMLLDCIVNIDNISPNYQDIFIESSIIKQLEQVTSLSLSRPKAFSCGVLKGNKVTGSILYGPPGTGKSMLVRGMAKQSKFSMLSISTSEVWQKCHGEDEKMVKAIFSLARKTYPCIVFVDEADAMLGTRKAGERRHIRSMLNQFLMEWDGLVTDTKAPFVLLATNRPLDLDPAVLRRAPVQIHLSIPTREQRSGILGLLLKGETLQDINVGHLANLTPNYTGSDLKNLCVMAATDCVNSQGRDTTERVLTRDHFYAALQVISATNIGRVSANEFKKFEGRLEENGEGPARDEDED</sequence>
<protein>
    <submittedName>
        <fullName evidence="7">Spastin</fullName>
    </submittedName>
</protein>
<evidence type="ECO:0000256" key="2">
    <source>
        <dbReference type="ARBA" id="ARBA00022741"/>
    </source>
</evidence>
<reference evidence="7 8" key="1">
    <citation type="submission" date="2014-02" db="EMBL/GenBank/DDBJ databases">
        <title>The genome sequence of Colletotrichum nymphaeae SA-01.</title>
        <authorList>
            <person name="Baroncelli R."/>
            <person name="Thon M.R."/>
        </authorList>
    </citation>
    <scope>NUCLEOTIDE SEQUENCE [LARGE SCALE GENOMIC DNA]</scope>
    <source>
        <strain evidence="7 8">SA-01</strain>
    </source>
</reference>
<evidence type="ECO:0000313" key="7">
    <source>
        <dbReference type="EMBL" id="KXH63006.1"/>
    </source>
</evidence>
<keyword evidence="3" id="KW-0496">Mitochondrion</keyword>
<dbReference type="Gene3D" id="1.10.8.60">
    <property type="match status" value="1"/>
</dbReference>
<feature type="compositionally biased region" description="Low complexity" evidence="5">
    <location>
        <begin position="92"/>
        <end position="105"/>
    </location>
</feature>
<feature type="region of interest" description="Disordered" evidence="5">
    <location>
        <begin position="24"/>
        <end position="144"/>
    </location>
</feature>
<dbReference type="PANTHER" id="PTHR45644">
    <property type="entry name" value="AAA ATPASE, PUTATIVE (AFU_ORTHOLOGUE AFUA_2G12920)-RELATED-RELATED"/>
    <property type="match status" value="1"/>
</dbReference>
<keyword evidence="2" id="KW-0547">Nucleotide-binding</keyword>
<dbReference type="PANTHER" id="PTHR45644:SF56">
    <property type="entry name" value="AAA ATPASE, PUTATIVE (AFU_ORTHOLOGUE AFUA_2G12920)-RELATED"/>
    <property type="match status" value="1"/>
</dbReference>
<feature type="domain" description="AAA+ ATPase" evidence="6">
    <location>
        <begin position="236"/>
        <end position="371"/>
    </location>
</feature>
<dbReference type="InterPro" id="IPR041569">
    <property type="entry name" value="AAA_lid_3"/>
</dbReference>
<keyword evidence="3" id="KW-1000">Mitochondrion outer membrane</keyword>
<evidence type="ECO:0000256" key="3">
    <source>
        <dbReference type="ARBA" id="ARBA00022787"/>
    </source>
</evidence>
<dbReference type="GO" id="GO:0016887">
    <property type="term" value="F:ATP hydrolysis activity"/>
    <property type="evidence" value="ECO:0007669"/>
    <property type="project" value="InterPro"/>
</dbReference>
<keyword evidence="4" id="KW-0067">ATP-binding</keyword>
<dbReference type="EMBL" id="JEMN01000247">
    <property type="protein sequence ID" value="KXH63006.1"/>
    <property type="molecule type" value="Genomic_DNA"/>
</dbReference>
<dbReference type="AlphaFoldDB" id="A0A135URJ0"/>
<feature type="compositionally biased region" description="Acidic residues" evidence="5">
    <location>
        <begin position="134"/>
        <end position="144"/>
    </location>
</feature>